<name>A0A3S0N904_CHLPH</name>
<reference evidence="3 4" key="1">
    <citation type="submission" date="2018-12" db="EMBL/GenBank/DDBJ databases">
        <authorList>
            <person name="Lunina O.N."/>
            <person name="Grouzdev D.S."/>
            <person name="Gorlenko V.M."/>
            <person name="Savvichev A.S."/>
        </authorList>
    </citation>
    <scope>NUCLEOTIDE SEQUENCE [LARGE SCALE GENOMIC DNA]</scope>
    <source>
        <strain evidence="3 4">BrKhr-17</strain>
    </source>
</reference>
<dbReference type="RefSeq" id="WP_126385315.1">
    <property type="nucleotide sequence ID" value="NZ_RXYK01000037.1"/>
</dbReference>
<dbReference type="AlphaFoldDB" id="A0A3S0N904"/>
<evidence type="ECO:0000313" key="4">
    <source>
        <dbReference type="Proteomes" id="UP000279908"/>
    </source>
</evidence>
<comment type="similarity">
    <text evidence="1">Belongs to the transferase hexapeptide repeat family.</text>
</comment>
<dbReference type="Pfam" id="PF00551">
    <property type="entry name" value="Formyl_trans_N"/>
    <property type="match status" value="1"/>
</dbReference>
<dbReference type="Proteomes" id="UP000279908">
    <property type="component" value="Unassembled WGS sequence"/>
</dbReference>
<sequence length="509" mass="56046">MGDQPEGGAEPGRKVNVFFQKNASSSLTLSVDSTNFAELDVEKENLKRLCKTTSFPHNGLFKGHPVIVSANWLEIITKMGVTKILSLEPNNQQRKKQIDLIKTTNLQLVSAIHPTALILPYAQIDDGVWINSGCIVGYKAEIRSGVFLNTGVNIDHHNVLQECCQVDPGVVTAGNVVLGECCHIHTGAVLINRIQIGANSIVGAGAVVLKDIQENCTAVGVPAKIIKENNIFNMNYTQPNPTQPNPTQRQCHDITSLYDGKVFSKIICFVGKDIFYSASVITVLLAKQKNVVAIVGETADLVWTEISAGLKNNIIPVIRKRRFWEDSEFNTLYFSNALGVNCGYDYIIPELVLSSLPIINIHPAALPLNRGCHHSFWGIIDKTPFGATLHWMTKELDQGPIISQITFCDDGFISAGEIQEKSNQLCIELLAEHIDSILDGESISKSQSLGTYHSKKEIIAASTLCSNKTVSVDYLFDLCRAVNNKKNGFIIEKDGRKFLIKIEKMVELL</sequence>
<evidence type="ECO:0000259" key="2">
    <source>
        <dbReference type="Pfam" id="PF00551"/>
    </source>
</evidence>
<gene>
    <name evidence="3" type="ORF">EKD02_09745</name>
</gene>
<dbReference type="InterPro" id="IPR011004">
    <property type="entry name" value="Trimer_LpxA-like_sf"/>
</dbReference>
<organism evidence="3 4">
    <name type="scientific">Chlorobium phaeovibrioides</name>
    <dbReference type="NCBI Taxonomy" id="1094"/>
    <lineage>
        <taxon>Bacteria</taxon>
        <taxon>Pseudomonadati</taxon>
        <taxon>Chlorobiota</taxon>
        <taxon>Chlorobiia</taxon>
        <taxon>Chlorobiales</taxon>
        <taxon>Chlorobiaceae</taxon>
        <taxon>Chlorobium/Pelodictyon group</taxon>
        <taxon>Chlorobium</taxon>
    </lineage>
</organism>
<comment type="caution">
    <text evidence="3">The sequence shown here is derived from an EMBL/GenBank/DDBJ whole genome shotgun (WGS) entry which is preliminary data.</text>
</comment>
<proteinExistence type="inferred from homology"/>
<dbReference type="InterPro" id="IPR036477">
    <property type="entry name" value="Formyl_transf_N_sf"/>
</dbReference>
<dbReference type="Gene3D" id="3.40.50.12230">
    <property type="match status" value="1"/>
</dbReference>
<dbReference type="SUPFAM" id="SSF53328">
    <property type="entry name" value="Formyltransferase"/>
    <property type="match status" value="1"/>
</dbReference>
<dbReference type="InterPro" id="IPR002376">
    <property type="entry name" value="Formyl_transf_N"/>
</dbReference>
<dbReference type="CDD" id="cd03360">
    <property type="entry name" value="LbH_AT_putative"/>
    <property type="match status" value="1"/>
</dbReference>
<dbReference type="InterPro" id="IPR050179">
    <property type="entry name" value="Trans_hexapeptide_repeat"/>
</dbReference>
<dbReference type="PANTHER" id="PTHR43300:SF7">
    <property type="entry name" value="UDP-N-ACETYLBACILLOSAMINE N-ACETYLTRANSFERASE"/>
    <property type="match status" value="1"/>
</dbReference>
<feature type="domain" description="Formyl transferase N-terminal" evidence="2">
    <location>
        <begin position="338"/>
        <end position="404"/>
    </location>
</feature>
<evidence type="ECO:0000256" key="1">
    <source>
        <dbReference type="ARBA" id="ARBA00007274"/>
    </source>
</evidence>
<dbReference type="SUPFAM" id="SSF51161">
    <property type="entry name" value="Trimeric LpxA-like enzymes"/>
    <property type="match status" value="1"/>
</dbReference>
<dbReference type="PANTHER" id="PTHR43300">
    <property type="entry name" value="ACETYLTRANSFERASE"/>
    <property type="match status" value="1"/>
</dbReference>
<dbReference type="Gene3D" id="2.160.10.10">
    <property type="entry name" value="Hexapeptide repeat proteins"/>
    <property type="match status" value="1"/>
</dbReference>
<evidence type="ECO:0000313" key="3">
    <source>
        <dbReference type="EMBL" id="RTY34601.1"/>
    </source>
</evidence>
<accession>A0A3S0N904</accession>
<protein>
    <recommendedName>
        <fullName evidence="2">Formyl transferase N-terminal domain-containing protein</fullName>
    </recommendedName>
</protein>
<dbReference type="InterPro" id="IPR020019">
    <property type="entry name" value="AcTrfase_PglD-like"/>
</dbReference>
<dbReference type="EMBL" id="RXYK01000037">
    <property type="protein sequence ID" value="RTY34601.1"/>
    <property type="molecule type" value="Genomic_DNA"/>
</dbReference>